<evidence type="ECO:0000313" key="2">
    <source>
        <dbReference type="Proteomes" id="UP000234681"/>
    </source>
</evidence>
<organism evidence="1 2">
    <name type="scientific">Rattus norvegicus</name>
    <name type="common">Rat</name>
    <dbReference type="NCBI Taxonomy" id="10116"/>
    <lineage>
        <taxon>Eukaryota</taxon>
        <taxon>Metazoa</taxon>
        <taxon>Chordata</taxon>
        <taxon>Craniata</taxon>
        <taxon>Vertebrata</taxon>
        <taxon>Euteleostomi</taxon>
        <taxon>Mammalia</taxon>
        <taxon>Eutheria</taxon>
        <taxon>Euarchontoglires</taxon>
        <taxon>Glires</taxon>
        <taxon>Rodentia</taxon>
        <taxon>Myomorpha</taxon>
        <taxon>Muroidea</taxon>
        <taxon>Muridae</taxon>
        <taxon>Murinae</taxon>
        <taxon>Rattus</taxon>
    </lineage>
</organism>
<sequence length="12" mass="1205">MASPGKSGMLLI</sequence>
<name>A6ILE4_RAT</name>
<evidence type="ECO:0000313" key="1">
    <source>
        <dbReference type="EMBL" id="EDM01995.1"/>
    </source>
</evidence>
<proteinExistence type="predicted"/>
<reference evidence="1 2" key="1">
    <citation type="submission" date="2005-09" db="EMBL/GenBank/DDBJ databases">
        <authorList>
            <person name="Mural R.J."/>
            <person name="Li P.W."/>
            <person name="Adams M.D."/>
            <person name="Amanatides P.G."/>
            <person name="Baden-Tillson H."/>
            <person name="Barnstead M."/>
            <person name="Chin S.H."/>
            <person name="Dew I."/>
            <person name="Evans C.A."/>
            <person name="Ferriera S."/>
            <person name="Flanigan M."/>
            <person name="Fosler C."/>
            <person name="Glodek A."/>
            <person name="Gu Z."/>
            <person name="Holt R.A."/>
            <person name="Jennings D."/>
            <person name="Kraft C.L."/>
            <person name="Lu F."/>
            <person name="Nguyen T."/>
            <person name="Nusskern D.R."/>
            <person name="Pfannkoch C.M."/>
            <person name="Sitter C."/>
            <person name="Sutton G.G."/>
            <person name="Venter J.C."/>
            <person name="Wang Z."/>
            <person name="Woodage T."/>
            <person name="Zheng X.H."/>
            <person name="Zhong F."/>
        </authorList>
    </citation>
    <scope>NUCLEOTIDE SEQUENCE [LARGE SCALE GENOMIC DNA]</scope>
    <source>
        <strain>BN</strain>
        <strain evidence="2">Sprague-Dawley</strain>
    </source>
</reference>
<protein>
    <submittedName>
        <fullName evidence="1">RCG29596</fullName>
    </submittedName>
</protein>
<dbReference type="EMBL" id="CH473964">
    <property type="protein sequence ID" value="EDM01995.1"/>
    <property type="molecule type" value="Genomic_DNA"/>
</dbReference>
<dbReference type="Proteomes" id="UP000234681">
    <property type="component" value="Chromosome 4"/>
</dbReference>
<accession>A6ILE4</accession>
<gene>
    <name evidence="1" type="ORF">rCG_29596</name>
</gene>